<evidence type="ECO:0000313" key="2">
    <source>
        <dbReference type="EMBL" id="KAA9011911.1"/>
    </source>
</evidence>
<evidence type="ECO:0000313" key="4">
    <source>
        <dbReference type="Proteomes" id="UP000325933"/>
    </source>
</evidence>
<evidence type="ECO:0000313" key="3">
    <source>
        <dbReference type="EMBL" id="KAA9029234.1"/>
    </source>
</evidence>
<feature type="domain" description="DUF6894" evidence="1">
    <location>
        <begin position="3"/>
        <end position="69"/>
    </location>
</feature>
<dbReference type="Proteomes" id="UP000326364">
    <property type="component" value="Unassembled WGS sequence"/>
</dbReference>
<protein>
    <recommendedName>
        <fullName evidence="1">DUF6894 domain-containing protein</fullName>
    </recommendedName>
</protein>
<name>A0A5J5I1Z9_9SPHN</name>
<dbReference type="EMBL" id="VYQB01000027">
    <property type="protein sequence ID" value="KAA9011911.1"/>
    <property type="molecule type" value="Genomic_DNA"/>
</dbReference>
<dbReference type="RefSeq" id="WP_145986236.1">
    <property type="nucleotide sequence ID" value="NZ_JBNNIY010000062.1"/>
</dbReference>
<comment type="caution">
    <text evidence="3">The sequence shown here is derived from an EMBL/GenBank/DDBJ whole genome shotgun (WGS) entry which is preliminary data.</text>
</comment>
<dbReference type="Pfam" id="PF21834">
    <property type="entry name" value="DUF6894"/>
    <property type="match status" value="1"/>
</dbReference>
<gene>
    <name evidence="3" type="ORF">F4U95_11920</name>
    <name evidence="2" type="ORF">F4U96_22145</name>
</gene>
<organism evidence="3 4">
    <name type="scientific">Sphingobium limneticum</name>
    <dbReference type="NCBI Taxonomy" id="1007511"/>
    <lineage>
        <taxon>Bacteria</taxon>
        <taxon>Pseudomonadati</taxon>
        <taxon>Pseudomonadota</taxon>
        <taxon>Alphaproteobacteria</taxon>
        <taxon>Sphingomonadales</taxon>
        <taxon>Sphingomonadaceae</taxon>
        <taxon>Sphingobium</taxon>
    </lineage>
</organism>
<dbReference type="AlphaFoldDB" id="A0A5J5I1Z9"/>
<accession>A0A5J5I1Z9</accession>
<reference evidence="4 5" key="1">
    <citation type="submission" date="2019-09" db="EMBL/GenBank/DDBJ databases">
        <authorList>
            <person name="Feng G."/>
        </authorList>
    </citation>
    <scope>NUCLEOTIDE SEQUENCE [LARGE SCALE GENOMIC DNA]</scope>
    <source>
        <strain evidence="3 4">KACC 19283</strain>
        <strain evidence="2 5">KACC 19284</strain>
    </source>
</reference>
<sequence length="81" mass="9000">MPRYFFHTVDGGRDFDQEGTELPNDAAARKAAIRFAGAVMHDEPDVLWDGRDYRVEVTNETGALLFTIVMLSIDAPASNRA</sequence>
<evidence type="ECO:0000313" key="5">
    <source>
        <dbReference type="Proteomes" id="UP000326364"/>
    </source>
</evidence>
<dbReference type="Proteomes" id="UP000325933">
    <property type="component" value="Unassembled WGS sequence"/>
</dbReference>
<dbReference type="EMBL" id="VYQA01000008">
    <property type="protein sequence ID" value="KAA9029234.1"/>
    <property type="molecule type" value="Genomic_DNA"/>
</dbReference>
<evidence type="ECO:0000259" key="1">
    <source>
        <dbReference type="Pfam" id="PF21834"/>
    </source>
</evidence>
<proteinExistence type="predicted"/>
<dbReference type="InterPro" id="IPR054189">
    <property type="entry name" value="DUF6894"/>
</dbReference>
<keyword evidence="5" id="KW-1185">Reference proteome</keyword>